<keyword evidence="2 8" id="KW-0723">Serine/threonine-protein kinase</keyword>
<proteinExistence type="inferred from homology"/>
<dbReference type="STRING" id="174720.A0A0N5C2S6"/>
<comment type="similarity">
    <text evidence="1">Belongs to the protein kinase superfamily. CMGC Ser/Thr protein kinase family. CDC2/CDKX subfamily.</text>
</comment>
<dbReference type="InterPro" id="IPR008271">
    <property type="entry name" value="Ser/Thr_kinase_AS"/>
</dbReference>
<evidence type="ECO:0000256" key="4">
    <source>
        <dbReference type="ARBA" id="ARBA00022741"/>
    </source>
</evidence>
<dbReference type="AlphaFoldDB" id="A0A0N5C2S6"/>
<evidence type="ECO:0000256" key="3">
    <source>
        <dbReference type="ARBA" id="ARBA00022679"/>
    </source>
</evidence>
<name>A0A0N5C2S6_STREA</name>
<feature type="domain" description="Protein kinase" evidence="10">
    <location>
        <begin position="42"/>
        <end position="325"/>
    </location>
</feature>
<dbReference type="InterPro" id="IPR050108">
    <property type="entry name" value="CDK"/>
</dbReference>
<dbReference type="PROSITE" id="PS50011">
    <property type="entry name" value="PROTEIN_KINASE_DOM"/>
    <property type="match status" value="1"/>
</dbReference>
<evidence type="ECO:0000256" key="8">
    <source>
        <dbReference type="RuleBase" id="RU000304"/>
    </source>
</evidence>
<accession>A0A0N5C2S6</accession>
<dbReference type="PROSITE" id="PS00108">
    <property type="entry name" value="PROTEIN_KINASE_ST"/>
    <property type="match status" value="1"/>
</dbReference>
<dbReference type="Gene3D" id="1.10.510.10">
    <property type="entry name" value="Transferase(Phosphotransferase) domain 1"/>
    <property type="match status" value="1"/>
</dbReference>
<keyword evidence="5" id="KW-0418">Kinase</keyword>
<sequence>MISVISQLIVIIFIYYFFNNIYLKKINKFTNMVKELPNVSNFRIIRVVGSGTFSTVYEVKERNTGRSLAAKKILTSPDPKCKEFFHEVAALARLKSKYVVEIEYFSRRFKRLFIFTSLHKDNLSSVLKVYKKSKGFLPPNVIKVIMVQLISAVRYCHKKDIIHRDIKPENILIDKNFKLRLADFGCSLDIRRRPIVNIKFSTTYEYSAPELDLNVGLDSISQDIWSIGCVYAELLTNKQIFPNTNLPEPRFISIYKIVGLPYMEKEIIEKLMPYNIDLNTSFPTTLGKLCGYKENSKEIKLLKFFLNPNYSSRMNLRDALIYDVLASKST</sequence>
<keyword evidence="6 7" id="KW-0067">ATP-binding</keyword>
<evidence type="ECO:0000259" key="10">
    <source>
        <dbReference type="PROSITE" id="PS50011"/>
    </source>
</evidence>
<reference evidence="12" key="1">
    <citation type="submission" date="2017-02" db="UniProtKB">
        <authorList>
            <consortium name="WormBaseParasite"/>
        </authorList>
    </citation>
    <scope>IDENTIFICATION</scope>
</reference>
<dbReference type="PROSITE" id="PS00107">
    <property type="entry name" value="PROTEIN_KINASE_ATP"/>
    <property type="match status" value="1"/>
</dbReference>
<organism evidence="11 12">
    <name type="scientific">Strongyloides papillosus</name>
    <name type="common">Intestinal threadworm</name>
    <dbReference type="NCBI Taxonomy" id="174720"/>
    <lineage>
        <taxon>Eukaryota</taxon>
        <taxon>Metazoa</taxon>
        <taxon>Ecdysozoa</taxon>
        <taxon>Nematoda</taxon>
        <taxon>Chromadorea</taxon>
        <taxon>Rhabditida</taxon>
        <taxon>Tylenchina</taxon>
        <taxon>Panagrolaimomorpha</taxon>
        <taxon>Strongyloidoidea</taxon>
        <taxon>Strongyloididae</taxon>
        <taxon>Strongyloides</taxon>
    </lineage>
</organism>
<evidence type="ECO:0000256" key="5">
    <source>
        <dbReference type="ARBA" id="ARBA00022777"/>
    </source>
</evidence>
<dbReference type="InterPro" id="IPR017441">
    <property type="entry name" value="Protein_kinase_ATP_BS"/>
</dbReference>
<evidence type="ECO:0000256" key="2">
    <source>
        <dbReference type="ARBA" id="ARBA00022527"/>
    </source>
</evidence>
<keyword evidence="9" id="KW-1133">Transmembrane helix</keyword>
<dbReference type="PANTHER" id="PTHR24056">
    <property type="entry name" value="CELL DIVISION PROTEIN KINASE"/>
    <property type="match status" value="1"/>
</dbReference>
<keyword evidence="9" id="KW-0812">Transmembrane</keyword>
<dbReference type="InterPro" id="IPR000719">
    <property type="entry name" value="Prot_kinase_dom"/>
</dbReference>
<keyword evidence="4 7" id="KW-0547">Nucleotide-binding</keyword>
<dbReference type="InterPro" id="IPR011009">
    <property type="entry name" value="Kinase-like_dom_sf"/>
</dbReference>
<evidence type="ECO:0000256" key="6">
    <source>
        <dbReference type="ARBA" id="ARBA00022840"/>
    </source>
</evidence>
<dbReference type="WBParaSite" id="SPAL_0001228600.1">
    <property type="protein sequence ID" value="SPAL_0001228600.1"/>
    <property type="gene ID" value="SPAL_0001228600"/>
</dbReference>
<dbReference type="Pfam" id="PF00069">
    <property type="entry name" value="Pkinase"/>
    <property type="match status" value="1"/>
</dbReference>
<dbReference type="GO" id="GO:0004674">
    <property type="term" value="F:protein serine/threonine kinase activity"/>
    <property type="evidence" value="ECO:0007669"/>
    <property type="project" value="UniProtKB-KW"/>
</dbReference>
<evidence type="ECO:0000256" key="1">
    <source>
        <dbReference type="ARBA" id="ARBA00006485"/>
    </source>
</evidence>
<dbReference type="SMART" id="SM00220">
    <property type="entry name" value="S_TKc"/>
    <property type="match status" value="1"/>
</dbReference>
<dbReference type="SUPFAM" id="SSF56112">
    <property type="entry name" value="Protein kinase-like (PK-like)"/>
    <property type="match status" value="1"/>
</dbReference>
<evidence type="ECO:0000256" key="7">
    <source>
        <dbReference type="PROSITE-ProRule" id="PRU10141"/>
    </source>
</evidence>
<feature type="binding site" evidence="7">
    <location>
        <position position="72"/>
    </location>
    <ligand>
        <name>ATP</name>
        <dbReference type="ChEBI" id="CHEBI:30616"/>
    </ligand>
</feature>
<evidence type="ECO:0000313" key="12">
    <source>
        <dbReference type="WBParaSite" id="SPAL_0001228600.1"/>
    </source>
</evidence>
<evidence type="ECO:0000256" key="9">
    <source>
        <dbReference type="SAM" id="Phobius"/>
    </source>
</evidence>
<keyword evidence="11" id="KW-1185">Reference proteome</keyword>
<dbReference type="GO" id="GO:0005524">
    <property type="term" value="F:ATP binding"/>
    <property type="evidence" value="ECO:0007669"/>
    <property type="project" value="UniProtKB-UniRule"/>
</dbReference>
<protein>
    <submittedName>
        <fullName evidence="12">Protein kinase domain-containing protein</fullName>
    </submittedName>
</protein>
<dbReference type="Gene3D" id="3.30.200.20">
    <property type="entry name" value="Phosphorylase Kinase, domain 1"/>
    <property type="match status" value="1"/>
</dbReference>
<dbReference type="Proteomes" id="UP000046392">
    <property type="component" value="Unplaced"/>
</dbReference>
<keyword evidence="3" id="KW-0808">Transferase</keyword>
<feature type="transmembrane region" description="Helical" evidence="9">
    <location>
        <begin position="6"/>
        <end position="23"/>
    </location>
</feature>
<dbReference type="GO" id="GO:0005634">
    <property type="term" value="C:nucleus"/>
    <property type="evidence" value="ECO:0007669"/>
    <property type="project" value="TreeGrafter"/>
</dbReference>
<keyword evidence="9" id="KW-0472">Membrane</keyword>
<evidence type="ECO:0000313" key="11">
    <source>
        <dbReference type="Proteomes" id="UP000046392"/>
    </source>
</evidence>